<keyword evidence="6" id="KW-0131">Cell cycle</keyword>
<comment type="subcellular location">
    <subcellularLocation>
        <location evidence="1">Cell septum</location>
    </subcellularLocation>
</comment>
<gene>
    <name evidence="7" type="ORF">ACFLIM_39350</name>
</gene>
<comment type="similarity">
    <text evidence="2">Belongs to the SsgA family.</text>
</comment>
<dbReference type="Gene3D" id="2.30.31.20">
    <property type="entry name" value="Sporulation-specific cell division protein SsgB"/>
    <property type="match status" value="1"/>
</dbReference>
<evidence type="ECO:0000256" key="1">
    <source>
        <dbReference type="ARBA" id="ARBA00004431"/>
    </source>
</evidence>
<keyword evidence="4" id="KW-0749">Sporulation</keyword>
<keyword evidence="3" id="KW-0132">Cell division</keyword>
<evidence type="ECO:0000256" key="6">
    <source>
        <dbReference type="ARBA" id="ARBA00023306"/>
    </source>
</evidence>
<dbReference type="Pfam" id="PF04686">
    <property type="entry name" value="SsgA"/>
    <property type="match status" value="1"/>
</dbReference>
<name>A0ABW7APC6_9ACTN</name>
<evidence type="ECO:0000256" key="4">
    <source>
        <dbReference type="ARBA" id="ARBA00022969"/>
    </source>
</evidence>
<dbReference type="RefSeq" id="WP_393173875.1">
    <property type="nucleotide sequence ID" value="NZ_JBICRM010000034.1"/>
</dbReference>
<organism evidence="7 8">
    <name type="scientific">Nonomuraea marmarensis</name>
    <dbReference type="NCBI Taxonomy" id="3351344"/>
    <lineage>
        <taxon>Bacteria</taxon>
        <taxon>Bacillati</taxon>
        <taxon>Actinomycetota</taxon>
        <taxon>Actinomycetes</taxon>
        <taxon>Streptosporangiales</taxon>
        <taxon>Streptosporangiaceae</taxon>
        <taxon>Nonomuraea</taxon>
    </lineage>
</organism>
<keyword evidence="5" id="KW-0717">Septation</keyword>
<proteinExistence type="inferred from homology"/>
<evidence type="ECO:0000256" key="3">
    <source>
        <dbReference type="ARBA" id="ARBA00022618"/>
    </source>
</evidence>
<evidence type="ECO:0000313" key="8">
    <source>
        <dbReference type="Proteomes" id="UP001603978"/>
    </source>
</evidence>
<sequence>MDPEANLIKLSTCLPMWQADNDSRFLTAWLHYSPADPWFVSVYVSGGVVALDVPRDVLTKGLNELAACDDLKVQPSGEPMWTLWTLRWNPEEPLTFRVPTANVRAYLAETLKLVPSGAEESRINWDAEIAELFEEAQEGDVP</sequence>
<comment type="caution">
    <text evidence="7">The sequence shown here is derived from an EMBL/GenBank/DDBJ whole genome shotgun (WGS) entry which is preliminary data.</text>
</comment>
<accession>A0ABW7APC6</accession>
<keyword evidence="8" id="KW-1185">Reference proteome</keyword>
<evidence type="ECO:0000313" key="7">
    <source>
        <dbReference type="EMBL" id="MFG1709266.1"/>
    </source>
</evidence>
<dbReference type="Proteomes" id="UP001603978">
    <property type="component" value="Unassembled WGS sequence"/>
</dbReference>
<reference evidence="7 8" key="1">
    <citation type="submission" date="2024-10" db="EMBL/GenBank/DDBJ databases">
        <authorList>
            <person name="Topkara A.R."/>
            <person name="Saygin H."/>
        </authorList>
    </citation>
    <scope>NUCLEOTIDE SEQUENCE [LARGE SCALE GENOMIC DNA]</scope>
    <source>
        <strain evidence="7 8">M3C6</strain>
    </source>
</reference>
<dbReference type="InterPro" id="IPR038658">
    <property type="entry name" value="SsgB_sf"/>
</dbReference>
<dbReference type="EMBL" id="JBICRM010000034">
    <property type="protein sequence ID" value="MFG1709266.1"/>
    <property type="molecule type" value="Genomic_DNA"/>
</dbReference>
<dbReference type="InterPro" id="IPR006776">
    <property type="entry name" value="SsgB"/>
</dbReference>
<evidence type="ECO:0000256" key="2">
    <source>
        <dbReference type="ARBA" id="ARBA00009323"/>
    </source>
</evidence>
<protein>
    <submittedName>
        <fullName evidence="7">SsgA family sporulation/cell division regulator</fullName>
    </submittedName>
</protein>
<evidence type="ECO:0000256" key="5">
    <source>
        <dbReference type="ARBA" id="ARBA00023210"/>
    </source>
</evidence>